<dbReference type="InterPro" id="IPR050482">
    <property type="entry name" value="Sensor_HK_TwoCompSys"/>
</dbReference>
<evidence type="ECO:0000313" key="11">
    <source>
        <dbReference type="EMBL" id="ROH88407.1"/>
    </source>
</evidence>
<dbReference type="Gene3D" id="6.10.340.10">
    <property type="match status" value="1"/>
</dbReference>
<feature type="transmembrane region" description="Helical" evidence="8">
    <location>
        <begin position="163"/>
        <end position="182"/>
    </location>
</feature>
<dbReference type="Gene3D" id="3.30.565.10">
    <property type="entry name" value="Histidine kinase-like ATPase, C-terminal domain"/>
    <property type="match status" value="1"/>
</dbReference>
<dbReference type="Gene3D" id="1.20.5.1930">
    <property type="match status" value="1"/>
</dbReference>
<comment type="catalytic activity">
    <reaction evidence="1">
        <text>ATP + protein L-histidine = ADP + protein N-phospho-L-histidine.</text>
        <dbReference type="EC" id="2.7.13.3"/>
    </reaction>
</comment>
<evidence type="ECO:0000256" key="3">
    <source>
        <dbReference type="ARBA" id="ARBA00012438"/>
    </source>
</evidence>
<dbReference type="RefSeq" id="WP_123236399.1">
    <property type="nucleotide sequence ID" value="NZ_RJVP01000001.1"/>
</dbReference>
<keyword evidence="8" id="KW-1133">Transmembrane helix</keyword>
<keyword evidence="8" id="KW-0472">Membrane</keyword>
<dbReference type="InterPro" id="IPR032244">
    <property type="entry name" value="LapD_MoxY_N"/>
</dbReference>
<evidence type="ECO:0000259" key="9">
    <source>
        <dbReference type="PROSITE" id="PS50109"/>
    </source>
</evidence>
<dbReference type="CDD" id="cd16917">
    <property type="entry name" value="HATPase_UhpB-NarQ-NarX-like"/>
    <property type="match status" value="1"/>
</dbReference>
<evidence type="ECO:0000313" key="12">
    <source>
        <dbReference type="Proteomes" id="UP000275137"/>
    </source>
</evidence>
<organism evidence="11 12">
    <name type="scientific">Pseudomethylobacillus aquaticus</name>
    <dbReference type="NCBI Taxonomy" id="2676064"/>
    <lineage>
        <taxon>Bacteria</taxon>
        <taxon>Pseudomonadati</taxon>
        <taxon>Pseudomonadota</taxon>
        <taxon>Betaproteobacteria</taxon>
        <taxon>Nitrosomonadales</taxon>
        <taxon>Methylophilaceae</taxon>
        <taxon>Pseudomethylobacillus</taxon>
    </lineage>
</organism>
<dbReference type="InterPro" id="IPR036890">
    <property type="entry name" value="HATPase_C_sf"/>
</dbReference>
<dbReference type="Pfam" id="PF07730">
    <property type="entry name" value="HisKA_3"/>
    <property type="match status" value="1"/>
</dbReference>
<dbReference type="PROSITE" id="PS50885">
    <property type="entry name" value="HAMP"/>
    <property type="match status" value="1"/>
</dbReference>
<keyword evidence="4" id="KW-0597">Phosphoprotein</keyword>
<keyword evidence="5" id="KW-0808">Transferase</keyword>
<sequence length="449" mass="49700">MSLTVRLIVMITALLLAVMLAGAALTVNSARQDVRAEVRSTAALAIHLLDAEILHYSSDYAWLNGADPAKASIFRLRSLSNIRHVRIEFYDQYGRLRDSNRDAAERADQEKAPAWFVRLMNVGAPAEDVRRKIIVNGRWIGELVVTPDPSYEIAEVWNDTIGVLWLAGIFLLVVNAMVYWAVRFALNPVGKVVAALTEMEQGKLGARLPGFSLPELQPLSSKFNAMAATLQHSMDSNHQLTQKIINLQEDERRSLARELHDEIGQSITAINMDALAIINSKRMSAAKQSAQAISEVAMSMLDMVRTMLQRLRPGVLDELGLSIALNEQVYTWRQRNRGISSSIQIAEDINDIDEAVALAAYRVVQESLTNISRHANARRMALTVQRDASELTIRLEDDGNGFDIDTITEGYGVAGMRERVEGLGGRFNISSHQWQGTRIAVSLPCAGLA</sequence>
<evidence type="ECO:0000256" key="2">
    <source>
        <dbReference type="ARBA" id="ARBA00004370"/>
    </source>
</evidence>
<keyword evidence="8" id="KW-0812">Transmembrane</keyword>
<evidence type="ECO:0000256" key="5">
    <source>
        <dbReference type="ARBA" id="ARBA00022679"/>
    </source>
</evidence>
<gene>
    <name evidence="11" type="ORF">ED236_02845</name>
</gene>
<dbReference type="InterPro" id="IPR005467">
    <property type="entry name" value="His_kinase_dom"/>
</dbReference>
<comment type="caution">
    <text evidence="11">The sequence shown here is derived from an EMBL/GenBank/DDBJ whole genome shotgun (WGS) entry which is preliminary data.</text>
</comment>
<dbReference type="PANTHER" id="PTHR24421">
    <property type="entry name" value="NITRATE/NITRITE SENSOR PROTEIN NARX-RELATED"/>
    <property type="match status" value="1"/>
</dbReference>
<evidence type="ECO:0000256" key="4">
    <source>
        <dbReference type="ARBA" id="ARBA00022553"/>
    </source>
</evidence>
<proteinExistence type="predicted"/>
<dbReference type="Pfam" id="PF02518">
    <property type="entry name" value="HATPase_c"/>
    <property type="match status" value="1"/>
</dbReference>
<dbReference type="EC" id="2.7.13.3" evidence="3"/>
<dbReference type="InterPro" id="IPR003660">
    <property type="entry name" value="HAMP_dom"/>
</dbReference>
<evidence type="ECO:0000256" key="7">
    <source>
        <dbReference type="ARBA" id="ARBA00023012"/>
    </source>
</evidence>
<evidence type="ECO:0000256" key="1">
    <source>
        <dbReference type="ARBA" id="ARBA00000085"/>
    </source>
</evidence>
<reference evidence="11 12" key="1">
    <citation type="submission" date="2018-10" db="EMBL/GenBank/DDBJ databases">
        <authorList>
            <person name="Chen W.-M."/>
        </authorList>
    </citation>
    <scope>NUCLEOTIDE SEQUENCE [LARGE SCALE GENOMIC DNA]</scope>
    <source>
        <strain evidence="11 12">H-5</strain>
    </source>
</reference>
<dbReference type="GO" id="GO:0046983">
    <property type="term" value="F:protein dimerization activity"/>
    <property type="evidence" value="ECO:0007669"/>
    <property type="project" value="InterPro"/>
</dbReference>
<feature type="domain" description="Histidine kinase" evidence="9">
    <location>
        <begin position="258"/>
        <end position="447"/>
    </location>
</feature>
<keyword evidence="12" id="KW-1185">Reference proteome</keyword>
<evidence type="ECO:0000259" key="10">
    <source>
        <dbReference type="PROSITE" id="PS50885"/>
    </source>
</evidence>
<dbReference type="SMART" id="SM00387">
    <property type="entry name" value="HATPase_c"/>
    <property type="match status" value="1"/>
</dbReference>
<dbReference type="Proteomes" id="UP000275137">
    <property type="component" value="Unassembled WGS sequence"/>
</dbReference>
<dbReference type="GO" id="GO:0000155">
    <property type="term" value="F:phosphorelay sensor kinase activity"/>
    <property type="evidence" value="ECO:0007669"/>
    <property type="project" value="InterPro"/>
</dbReference>
<protein>
    <recommendedName>
        <fullName evidence="3">histidine kinase</fullName>
        <ecNumber evidence="3">2.7.13.3</ecNumber>
    </recommendedName>
</protein>
<feature type="domain" description="HAMP" evidence="10">
    <location>
        <begin position="183"/>
        <end position="235"/>
    </location>
</feature>
<dbReference type="InterPro" id="IPR003594">
    <property type="entry name" value="HATPase_dom"/>
</dbReference>
<evidence type="ECO:0000256" key="6">
    <source>
        <dbReference type="ARBA" id="ARBA00022777"/>
    </source>
</evidence>
<comment type="subcellular location">
    <subcellularLocation>
        <location evidence="2">Membrane</location>
    </subcellularLocation>
</comment>
<dbReference type="CDD" id="cd06225">
    <property type="entry name" value="HAMP"/>
    <property type="match status" value="1"/>
</dbReference>
<keyword evidence="6" id="KW-0418">Kinase</keyword>
<dbReference type="InterPro" id="IPR011712">
    <property type="entry name" value="Sig_transdc_His_kin_sub3_dim/P"/>
</dbReference>
<dbReference type="SUPFAM" id="SSF55874">
    <property type="entry name" value="ATPase domain of HSP90 chaperone/DNA topoisomerase II/histidine kinase"/>
    <property type="match status" value="1"/>
</dbReference>
<name>A0A3N0V6H9_9PROT</name>
<dbReference type="GO" id="GO:0016020">
    <property type="term" value="C:membrane"/>
    <property type="evidence" value="ECO:0007669"/>
    <property type="project" value="UniProtKB-SubCell"/>
</dbReference>
<dbReference type="Pfam" id="PF16448">
    <property type="entry name" value="LapD_MoxY_N"/>
    <property type="match status" value="1"/>
</dbReference>
<dbReference type="PANTHER" id="PTHR24421:SF58">
    <property type="entry name" value="SIGNAL TRANSDUCTION HISTIDINE-PROTEIN KINASE_PHOSPHATASE UHPB"/>
    <property type="match status" value="1"/>
</dbReference>
<dbReference type="SMART" id="SM00304">
    <property type="entry name" value="HAMP"/>
    <property type="match status" value="1"/>
</dbReference>
<dbReference type="EMBL" id="RJVP01000001">
    <property type="protein sequence ID" value="ROH88407.1"/>
    <property type="molecule type" value="Genomic_DNA"/>
</dbReference>
<dbReference type="AlphaFoldDB" id="A0A3N0V6H9"/>
<evidence type="ECO:0000256" key="8">
    <source>
        <dbReference type="SAM" id="Phobius"/>
    </source>
</evidence>
<keyword evidence="7" id="KW-0902">Two-component regulatory system</keyword>
<accession>A0A3N0V6H9</accession>
<dbReference type="PROSITE" id="PS50109">
    <property type="entry name" value="HIS_KIN"/>
    <property type="match status" value="1"/>
</dbReference>